<accession>A0A813HEP3</accession>
<feature type="region of interest" description="Disordered" evidence="1">
    <location>
        <begin position="79"/>
        <end position="119"/>
    </location>
</feature>
<proteinExistence type="predicted"/>
<reference evidence="2" key="1">
    <citation type="submission" date="2021-02" db="EMBL/GenBank/DDBJ databases">
        <authorList>
            <person name="Dougan E. K."/>
            <person name="Rhodes N."/>
            <person name="Thang M."/>
            <person name="Chan C."/>
        </authorList>
    </citation>
    <scope>NUCLEOTIDE SEQUENCE</scope>
</reference>
<protein>
    <submittedName>
        <fullName evidence="2">Uncharacterized protein</fullName>
    </submittedName>
</protein>
<evidence type="ECO:0000313" key="3">
    <source>
        <dbReference type="Proteomes" id="UP000654075"/>
    </source>
</evidence>
<dbReference type="EMBL" id="CAJNNV010031516">
    <property type="protein sequence ID" value="CAE8636578.1"/>
    <property type="molecule type" value="Genomic_DNA"/>
</dbReference>
<comment type="caution">
    <text evidence="2">The sequence shown here is derived from an EMBL/GenBank/DDBJ whole genome shotgun (WGS) entry which is preliminary data.</text>
</comment>
<sequence>MCSSWSDAFQLGRQVAAAKDCKVYELTLPGEAEALHNLRHNDQGRSPDVFRIELPVGLQAVKKAQHRWRPVHEGVQVLGGHEVLGAGPPPRHRRTWPRSPRNHAVVKHPSPSRMARRAK</sequence>
<dbReference type="AlphaFoldDB" id="A0A813HEP3"/>
<evidence type="ECO:0000256" key="1">
    <source>
        <dbReference type="SAM" id="MobiDB-lite"/>
    </source>
</evidence>
<evidence type="ECO:0000313" key="2">
    <source>
        <dbReference type="EMBL" id="CAE8636578.1"/>
    </source>
</evidence>
<feature type="compositionally biased region" description="Basic residues" evidence="1">
    <location>
        <begin position="90"/>
        <end position="106"/>
    </location>
</feature>
<keyword evidence="3" id="KW-1185">Reference proteome</keyword>
<gene>
    <name evidence="2" type="ORF">PGLA1383_LOCUS52005</name>
</gene>
<organism evidence="2 3">
    <name type="scientific">Polarella glacialis</name>
    <name type="common">Dinoflagellate</name>
    <dbReference type="NCBI Taxonomy" id="89957"/>
    <lineage>
        <taxon>Eukaryota</taxon>
        <taxon>Sar</taxon>
        <taxon>Alveolata</taxon>
        <taxon>Dinophyceae</taxon>
        <taxon>Suessiales</taxon>
        <taxon>Suessiaceae</taxon>
        <taxon>Polarella</taxon>
    </lineage>
</organism>
<name>A0A813HEP3_POLGL</name>
<dbReference type="Proteomes" id="UP000654075">
    <property type="component" value="Unassembled WGS sequence"/>
</dbReference>